<dbReference type="CDD" id="cd03784">
    <property type="entry name" value="GT1_Gtf-like"/>
    <property type="match status" value="1"/>
</dbReference>
<evidence type="ECO:0000256" key="2">
    <source>
        <dbReference type="ARBA" id="ARBA00022676"/>
    </source>
</evidence>
<keyword evidence="3 4" id="KW-0808">Transferase</keyword>
<dbReference type="PANTHER" id="PTHR48048">
    <property type="entry name" value="GLYCOSYLTRANSFERASE"/>
    <property type="match status" value="1"/>
</dbReference>
<evidence type="ECO:0000256" key="4">
    <source>
        <dbReference type="RuleBase" id="RU003718"/>
    </source>
</evidence>
<sequence>MSSLTQTTMEDSIVLYPAPGSSLGIPVYQFFTSGAAILSAFSYLPKIHEQTSKNFKDLSVLLHFPGNPPLKSIHMVEPMLHRDDPAYWDMIYFFSQIPKSDGIIVNTFQELEPIAVKAITEGACFPDPKLAPPVFYIGPLIAESKDQTGNEEEEERKGNNECLWWLEKQPSRSVVYLCFGSRGCFSVSQLKEIADALERSEQRFLWVVKRPPLDHESTEKPKHTSDTIVEFDLDSVLPSGFLERTEERGMVVKSWAPQVEVLNKEAVGGFVTHCGWNSVLEAVVAGVPMIGWPLYAEQHMNRNALVEDMKMAIGLEQRDEDGFVCGDELEKKLRELMESEKGREMRERSLKMRDMGMCARAAFGSSTVALNKLVETWNRTS</sequence>
<reference evidence="5" key="1">
    <citation type="submission" date="2020-09" db="EMBL/GenBank/DDBJ databases">
        <title>Genome-Enabled Discovery of Anthraquinone Biosynthesis in Senna tora.</title>
        <authorList>
            <person name="Kang S.-H."/>
            <person name="Pandey R.P."/>
            <person name="Lee C.-M."/>
            <person name="Sim J.-S."/>
            <person name="Jeong J.-T."/>
            <person name="Choi B.-S."/>
            <person name="Jung M."/>
            <person name="Ginzburg D."/>
            <person name="Zhao K."/>
            <person name="Won S.Y."/>
            <person name="Oh T.-J."/>
            <person name="Yu Y."/>
            <person name="Kim N.-H."/>
            <person name="Lee O.R."/>
            <person name="Lee T.-H."/>
            <person name="Bashyal P."/>
            <person name="Kim T.-S."/>
            <person name="Lee W.-H."/>
            <person name="Kawkins C."/>
            <person name="Kim C.-K."/>
            <person name="Kim J.S."/>
            <person name="Ahn B.O."/>
            <person name="Rhee S.Y."/>
            <person name="Sohng J.K."/>
        </authorList>
    </citation>
    <scope>NUCLEOTIDE SEQUENCE</scope>
    <source>
        <tissue evidence="5">Leaf</tissue>
    </source>
</reference>
<dbReference type="AlphaFoldDB" id="A0A834X1H3"/>
<evidence type="ECO:0000313" key="5">
    <source>
        <dbReference type="EMBL" id="KAF7836403.1"/>
    </source>
</evidence>
<dbReference type="PANTHER" id="PTHR48048:SF20">
    <property type="entry name" value="GLYCOSYLTRANSFERASE"/>
    <property type="match status" value="1"/>
</dbReference>
<dbReference type="OrthoDB" id="5835829at2759"/>
<organism evidence="5 6">
    <name type="scientific">Senna tora</name>
    <dbReference type="NCBI Taxonomy" id="362788"/>
    <lineage>
        <taxon>Eukaryota</taxon>
        <taxon>Viridiplantae</taxon>
        <taxon>Streptophyta</taxon>
        <taxon>Embryophyta</taxon>
        <taxon>Tracheophyta</taxon>
        <taxon>Spermatophyta</taxon>
        <taxon>Magnoliopsida</taxon>
        <taxon>eudicotyledons</taxon>
        <taxon>Gunneridae</taxon>
        <taxon>Pentapetalae</taxon>
        <taxon>rosids</taxon>
        <taxon>fabids</taxon>
        <taxon>Fabales</taxon>
        <taxon>Fabaceae</taxon>
        <taxon>Caesalpinioideae</taxon>
        <taxon>Cassia clade</taxon>
        <taxon>Senna</taxon>
    </lineage>
</organism>
<evidence type="ECO:0000256" key="1">
    <source>
        <dbReference type="ARBA" id="ARBA00009995"/>
    </source>
</evidence>
<gene>
    <name evidence="5" type="ORF">G2W53_011262</name>
</gene>
<dbReference type="InterPro" id="IPR002213">
    <property type="entry name" value="UDP_glucos_trans"/>
</dbReference>
<dbReference type="Gene3D" id="3.40.50.2000">
    <property type="entry name" value="Glycogen Phosphorylase B"/>
    <property type="match status" value="2"/>
</dbReference>
<dbReference type="Pfam" id="PF00201">
    <property type="entry name" value="UDPGT"/>
    <property type="match status" value="1"/>
</dbReference>
<comment type="similarity">
    <text evidence="1 4">Belongs to the UDP-glycosyltransferase family.</text>
</comment>
<dbReference type="PROSITE" id="PS00375">
    <property type="entry name" value="UDPGT"/>
    <property type="match status" value="1"/>
</dbReference>
<evidence type="ECO:0000256" key="3">
    <source>
        <dbReference type="ARBA" id="ARBA00022679"/>
    </source>
</evidence>
<dbReference type="Proteomes" id="UP000634136">
    <property type="component" value="Unassembled WGS sequence"/>
</dbReference>
<evidence type="ECO:0000313" key="6">
    <source>
        <dbReference type="Proteomes" id="UP000634136"/>
    </source>
</evidence>
<dbReference type="GO" id="GO:0035251">
    <property type="term" value="F:UDP-glucosyltransferase activity"/>
    <property type="evidence" value="ECO:0007669"/>
    <property type="project" value="InterPro"/>
</dbReference>
<dbReference type="EMBL" id="JAAIUW010000004">
    <property type="protein sequence ID" value="KAF7836403.1"/>
    <property type="molecule type" value="Genomic_DNA"/>
</dbReference>
<dbReference type="FunFam" id="3.40.50.2000:FF:000020">
    <property type="entry name" value="Glycosyltransferase"/>
    <property type="match status" value="1"/>
</dbReference>
<keyword evidence="6" id="KW-1185">Reference proteome</keyword>
<dbReference type="InterPro" id="IPR035595">
    <property type="entry name" value="UDP_glycos_trans_CS"/>
</dbReference>
<accession>A0A834X1H3</accession>
<protein>
    <submittedName>
        <fullName evidence="5">UDP-glycosyltransferase 88F3-like</fullName>
    </submittedName>
</protein>
<proteinExistence type="inferred from homology"/>
<keyword evidence="2 4" id="KW-0328">Glycosyltransferase</keyword>
<dbReference type="InterPro" id="IPR050481">
    <property type="entry name" value="UDP-glycosyltransf_plant"/>
</dbReference>
<name>A0A834X1H3_9FABA</name>
<dbReference type="SUPFAM" id="SSF53756">
    <property type="entry name" value="UDP-Glycosyltransferase/glycogen phosphorylase"/>
    <property type="match status" value="1"/>
</dbReference>
<comment type="caution">
    <text evidence="5">The sequence shown here is derived from an EMBL/GenBank/DDBJ whole genome shotgun (WGS) entry which is preliminary data.</text>
</comment>